<comment type="subcellular location">
    <subcellularLocation>
        <location evidence="2">Cytoplasm</location>
    </subcellularLocation>
    <subcellularLocation>
        <location evidence="1">Nucleus</location>
    </subcellularLocation>
</comment>
<evidence type="ECO:0000256" key="3">
    <source>
        <dbReference type="ARBA" id="ARBA00008252"/>
    </source>
</evidence>
<evidence type="ECO:0000259" key="8">
    <source>
        <dbReference type="PROSITE" id="PS50250"/>
    </source>
</evidence>
<dbReference type="GO" id="GO:0008180">
    <property type="term" value="C:COP9 signalosome"/>
    <property type="evidence" value="ECO:0007669"/>
    <property type="project" value="UniProtKB-KW"/>
</dbReference>
<dbReference type="EMBL" id="LR784119">
    <property type="protein sequence ID" value="CAB3232937.1"/>
    <property type="molecule type" value="mRNA"/>
</dbReference>
<keyword evidence="6" id="KW-0736">Signalosome</keyword>
<comment type="similarity">
    <text evidence="3">Belongs to the CSN8 family.</text>
</comment>
<dbReference type="Gene3D" id="1.25.40.990">
    <property type="match status" value="1"/>
</dbReference>
<feature type="domain" description="PCI" evidence="8">
    <location>
        <begin position="3"/>
        <end position="174"/>
    </location>
</feature>
<organism evidence="9">
    <name type="scientific">Phallusia mammillata</name>
    <dbReference type="NCBI Taxonomy" id="59560"/>
    <lineage>
        <taxon>Eukaryota</taxon>
        <taxon>Metazoa</taxon>
        <taxon>Chordata</taxon>
        <taxon>Tunicata</taxon>
        <taxon>Ascidiacea</taxon>
        <taxon>Phlebobranchia</taxon>
        <taxon>Ascidiidae</taxon>
        <taxon>Phallusia</taxon>
    </lineage>
</organism>
<dbReference type="AlphaFoldDB" id="A0A6F9D9P5"/>
<dbReference type="PANTHER" id="PTHR13339:SF0">
    <property type="entry name" value="COP9 SIGNALOSOME COMPLEX SUBUNIT 8"/>
    <property type="match status" value="1"/>
</dbReference>
<dbReference type="GO" id="GO:0010387">
    <property type="term" value="P:COP9 signalosome assembly"/>
    <property type="evidence" value="ECO:0007669"/>
    <property type="project" value="InterPro"/>
</dbReference>
<dbReference type="Pfam" id="PF10075">
    <property type="entry name" value="CSN8_PSD8_EIF3K"/>
    <property type="match status" value="1"/>
</dbReference>
<sequence length="188" mass="21526">MGTSTEVALSRIAILENQELESPKGILPAELYCELLALYLLTNDLANAKFLWKRIPADVKSDSAELKAVWEVGKNAWQQNFAGVHTALDSYDWSEQCRPVMSQHKENLRENCLNMIAGSYTSVKITYLAQILGLDKSTALELVKNRGWEYSEEKEIVKPMKTKQIMECKPKNEEHLERLTQYILFLET</sequence>
<keyword evidence="7" id="KW-0539">Nucleus</keyword>
<dbReference type="InterPro" id="IPR033205">
    <property type="entry name" value="COP9_CSN8"/>
</dbReference>
<dbReference type="GO" id="GO:0000338">
    <property type="term" value="P:protein deneddylation"/>
    <property type="evidence" value="ECO:0007669"/>
    <property type="project" value="InterPro"/>
</dbReference>
<dbReference type="InterPro" id="IPR033464">
    <property type="entry name" value="CSN8_PSD8_EIF3K"/>
</dbReference>
<evidence type="ECO:0000256" key="7">
    <source>
        <dbReference type="ARBA" id="ARBA00023242"/>
    </source>
</evidence>
<evidence type="ECO:0000256" key="1">
    <source>
        <dbReference type="ARBA" id="ARBA00004123"/>
    </source>
</evidence>
<protein>
    <recommendedName>
        <fullName evidence="4">COP9 signalosome complex subunit 8</fullName>
    </recommendedName>
</protein>
<dbReference type="GO" id="GO:0005737">
    <property type="term" value="C:cytoplasm"/>
    <property type="evidence" value="ECO:0007669"/>
    <property type="project" value="UniProtKB-SubCell"/>
</dbReference>
<dbReference type="InterPro" id="IPR000717">
    <property type="entry name" value="PCI_dom"/>
</dbReference>
<evidence type="ECO:0000256" key="5">
    <source>
        <dbReference type="ARBA" id="ARBA00022490"/>
    </source>
</evidence>
<evidence type="ECO:0000256" key="6">
    <source>
        <dbReference type="ARBA" id="ARBA00022790"/>
    </source>
</evidence>
<name>A0A6F9D9P5_9ASCI</name>
<evidence type="ECO:0000313" key="9">
    <source>
        <dbReference type="EMBL" id="CAB3232937.1"/>
    </source>
</evidence>
<evidence type="ECO:0000256" key="4">
    <source>
        <dbReference type="ARBA" id="ARBA00014875"/>
    </source>
</evidence>
<gene>
    <name evidence="9" type="primary">Cops8</name>
</gene>
<proteinExistence type="evidence at transcript level"/>
<reference evidence="9" key="1">
    <citation type="submission" date="2020-04" db="EMBL/GenBank/DDBJ databases">
        <authorList>
            <person name="Neveu A P."/>
        </authorList>
    </citation>
    <scope>NUCLEOTIDE SEQUENCE</scope>
    <source>
        <tissue evidence="9">Whole embryo</tissue>
    </source>
</reference>
<dbReference type="PROSITE" id="PS50250">
    <property type="entry name" value="PCI"/>
    <property type="match status" value="1"/>
</dbReference>
<dbReference type="PANTHER" id="PTHR13339">
    <property type="entry name" value="COP9 SIGNALOSOME COMPLEX SUBUNIT 8"/>
    <property type="match status" value="1"/>
</dbReference>
<evidence type="ECO:0000256" key="2">
    <source>
        <dbReference type="ARBA" id="ARBA00004496"/>
    </source>
</evidence>
<accession>A0A6F9D9P5</accession>
<keyword evidence="5" id="KW-0963">Cytoplasm</keyword>